<comment type="caution">
    <text evidence="9">The sequence shown here is derived from an EMBL/GenBank/DDBJ whole genome shotgun (WGS) entry which is preliminary data.</text>
</comment>
<feature type="transmembrane region" description="Helical" evidence="7">
    <location>
        <begin position="239"/>
        <end position="258"/>
    </location>
</feature>
<evidence type="ECO:0000313" key="10">
    <source>
        <dbReference type="Proteomes" id="UP000623681"/>
    </source>
</evidence>
<dbReference type="Pfam" id="PF00892">
    <property type="entry name" value="EamA"/>
    <property type="match status" value="2"/>
</dbReference>
<dbReference type="SUPFAM" id="SSF103481">
    <property type="entry name" value="Multidrug resistance efflux transporter EmrE"/>
    <property type="match status" value="2"/>
</dbReference>
<reference evidence="9" key="1">
    <citation type="submission" date="2021-01" db="EMBL/GenBank/DDBJ databases">
        <title>Genome public.</title>
        <authorList>
            <person name="Liu C."/>
            <person name="Sun Q."/>
        </authorList>
    </citation>
    <scope>NUCLEOTIDE SEQUENCE</scope>
    <source>
        <strain evidence="9">YIM B02565</strain>
    </source>
</reference>
<feature type="domain" description="EamA" evidence="8">
    <location>
        <begin position="12"/>
        <end position="137"/>
    </location>
</feature>
<organism evidence="9 10">
    <name type="scientific">Clostridium paridis</name>
    <dbReference type="NCBI Taxonomy" id="2803863"/>
    <lineage>
        <taxon>Bacteria</taxon>
        <taxon>Bacillati</taxon>
        <taxon>Bacillota</taxon>
        <taxon>Clostridia</taxon>
        <taxon>Eubacteriales</taxon>
        <taxon>Clostridiaceae</taxon>
        <taxon>Clostridium</taxon>
    </lineage>
</organism>
<feature type="transmembrane region" description="Helical" evidence="7">
    <location>
        <begin position="264"/>
        <end position="291"/>
    </location>
</feature>
<comment type="subcellular location">
    <subcellularLocation>
        <location evidence="1">Cell membrane</location>
        <topology evidence="1">Multi-pass membrane protein</topology>
    </subcellularLocation>
</comment>
<feature type="transmembrane region" description="Helical" evidence="7">
    <location>
        <begin position="209"/>
        <end position="227"/>
    </location>
</feature>
<dbReference type="InterPro" id="IPR051258">
    <property type="entry name" value="Diverse_Substrate_Transporter"/>
</dbReference>
<keyword evidence="4 7" id="KW-0812">Transmembrane</keyword>
<keyword evidence="5 7" id="KW-1133">Transmembrane helix</keyword>
<name>A0A937FIC9_9CLOT</name>
<feature type="domain" description="EamA" evidence="8">
    <location>
        <begin position="147"/>
        <end position="279"/>
    </location>
</feature>
<dbReference type="AlphaFoldDB" id="A0A937FIC9"/>
<dbReference type="InterPro" id="IPR000620">
    <property type="entry name" value="EamA_dom"/>
</dbReference>
<dbReference type="InterPro" id="IPR037185">
    <property type="entry name" value="EmrE-like"/>
</dbReference>
<evidence type="ECO:0000256" key="3">
    <source>
        <dbReference type="ARBA" id="ARBA00022475"/>
    </source>
</evidence>
<feature type="transmembrane region" description="Helical" evidence="7">
    <location>
        <begin position="36"/>
        <end position="55"/>
    </location>
</feature>
<proteinExistence type="inferred from homology"/>
<evidence type="ECO:0000256" key="4">
    <source>
        <dbReference type="ARBA" id="ARBA00022692"/>
    </source>
</evidence>
<evidence type="ECO:0000256" key="2">
    <source>
        <dbReference type="ARBA" id="ARBA00007362"/>
    </source>
</evidence>
<evidence type="ECO:0000256" key="5">
    <source>
        <dbReference type="ARBA" id="ARBA00022989"/>
    </source>
</evidence>
<dbReference type="PANTHER" id="PTHR42920:SF5">
    <property type="entry name" value="EAMA DOMAIN-CONTAINING PROTEIN"/>
    <property type="match status" value="1"/>
</dbReference>
<dbReference type="GO" id="GO:0005886">
    <property type="term" value="C:plasma membrane"/>
    <property type="evidence" value="ECO:0007669"/>
    <property type="project" value="UniProtKB-SubCell"/>
</dbReference>
<dbReference type="Proteomes" id="UP000623681">
    <property type="component" value="Unassembled WGS sequence"/>
</dbReference>
<feature type="transmembrane region" description="Helical" evidence="7">
    <location>
        <begin position="67"/>
        <end position="90"/>
    </location>
</feature>
<feature type="transmembrane region" description="Helical" evidence="7">
    <location>
        <begin position="96"/>
        <end position="114"/>
    </location>
</feature>
<evidence type="ECO:0000256" key="1">
    <source>
        <dbReference type="ARBA" id="ARBA00004651"/>
    </source>
</evidence>
<evidence type="ECO:0000256" key="7">
    <source>
        <dbReference type="SAM" id="Phobius"/>
    </source>
</evidence>
<keyword evidence="10" id="KW-1185">Reference proteome</keyword>
<accession>A0A937FIC9</accession>
<dbReference type="RefSeq" id="WP_202767492.1">
    <property type="nucleotide sequence ID" value="NZ_JAESWA010000022.1"/>
</dbReference>
<protein>
    <submittedName>
        <fullName evidence="9">DMT family transporter</fullName>
    </submittedName>
</protein>
<dbReference type="PANTHER" id="PTHR42920">
    <property type="entry name" value="OS03G0707200 PROTEIN-RELATED"/>
    <property type="match status" value="1"/>
</dbReference>
<feature type="transmembrane region" description="Helical" evidence="7">
    <location>
        <begin position="176"/>
        <end position="197"/>
    </location>
</feature>
<dbReference type="EMBL" id="JAESWA010000022">
    <property type="protein sequence ID" value="MBL4932116.1"/>
    <property type="molecule type" value="Genomic_DNA"/>
</dbReference>
<feature type="transmembrane region" description="Helical" evidence="7">
    <location>
        <begin position="121"/>
        <end position="138"/>
    </location>
</feature>
<evidence type="ECO:0000259" key="8">
    <source>
        <dbReference type="Pfam" id="PF00892"/>
    </source>
</evidence>
<comment type="similarity">
    <text evidence="2">Belongs to the EamA transporter family.</text>
</comment>
<gene>
    <name evidence="9" type="ORF">JK634_09895</name>
</gene>
<evidence type="ECO:0000256" key="6">
    <source>
        <dbReference type="ARBA" id="ARBA00023136"/>
    </source>
</evidence>
<sequence length="300" mass="33291">MKINNKVYSVSLLLVAAFWGFGFVASKEALNSFPPFVLTSIRFTVSGLILLIIFIKRIKNLTLKSLGSGILLGFFLFLGFSTQTVGLVYTTASKNAFITGLNVIIVPFLAWIIFKDKLEKFSVFSAVLAFLGIFLLTWDGSSLLFNFGDTLTLFCALFFAMHITFVGVFSKKYDPILLTIIQFLVTGILALICSIKYENVSDININNSLVSLGYLTFVSTLLAFLMQNIAQKHTKPSQAALILCTESLFGPLFSSLVLKETLTIQMIFGGAILFLSIIICETKLSFLHLLFRKENSNSRI</sequence>
<feature type="transmembrane region" description="Helical" evidence="7">
    <location>
        <begin position="150"/>
        <end position="169"/>
    </location>
</feature>
<keyword evidence="3" id="KW-1003">Cell membrane</keyword>
<evidence type="ECO:0000313" key="9">
    <source>
        <dbReference type="EMBL" id="MBL4932116.1"/>
    </source>
</evidence>
<keyword evidence="6 7" id="KW-0472">Membrane</keyword>